<dbReference type="Pfam" id="PF13454">
    <property type="entry name" value="NAD_binding_9"/>
    <property type="match status" value="1"/>
</dbReference>
<name>A0A2N6K7B7_FISMU</name>
<dbReference type="Gene3D" id="3.50.50.60">
    <property type="entry name" value="FAD/NAD(P)-binding domain"/>
    <property type="match status" value="1"/>
</dbReference>
<dbReference type="InterPro" id="IPR001279">
    <property type="entry name" value="Metallo-B-lactamas"/>
</dbReference>
<dbReference type="PANTHER" id="PTHR40254:SF1">
    <property type="entry name" value="BLR0577 PROTEIN"/>
    <property type="match status" value="1"/>
</dbReference>
<keyword evidence="10" id="KW-0378">Hydrolase</keyword>
<dbReference type="Pfam" id="PF00753">
    <property type="entry name" value="Lactamase_B"/>
    <property type="match status" value="1"/>
</dbReference>
<keyword evidence="7" id="KW-0560">Oxidoreductase</keyword>
<reference evidence="10 11" key="1">
    <citation type="submission" date="2017-08" db="EMBL/GenBank/DDBJ databases">
        <title>Genomes of Fischerella (Mastigocladus) sp. strains.</title>
        <authorList>
            <person name="Miller S.R."/>
        </authorList>
    </citation>
    <scope>NUCLEOTIDE SEQUENCE [LARGE SCALE GENOMIC DNA]</scope>
    <source>
        <strain evidence="10 11">CCMEE 5323</strain>
    </source>
</reference>
<dbReference type="InterPro" id="IPR036866">
    <property type="entry name" value="RibonucZ/Hydroxyglut_hydro"/>
</dbReference>
<dbReference type="SUPFAM" id="SSF56281">
    <property type="entry name" value="Metallo-hydrolase/oxidoreductase"/>
    <property type="match status" value="1"/>
</dbReference>
<evidence type="ECO:0000256" key="7">
    <source>
        <dbReference type="ARBA" id="ARBA00023002"/>
    </source>
</evidence>
<dbReference type="AlphaFoldDB" id="A0A2N6K7B7"/>
<dbReference type="InterPro" id="IPR052189">
    <property type="entry name" value="L-asp_N-monooxygenase_NS-form"/>
</dbReference>
<dbReference type="GO" id="GO:0050313">
    <property type="term" value="F:sulfur dioxygenase activity"/>
    <property type="evidence" value="ECO:0007669"/>
    <property type="project" value="InterPro"/>
</dbReference>
<dbReference type="SMART" id="SM00849">
    <property type="entry name" value="Lactamase_B"/>
    <property type="match status" value="1"/>
</dbReference>
<keyword evidence="5" id="KW-0223">Dioxygenase</keyword>
<feature type="domain" description="Metallo-beta-lactamase" evidence="9">
    <location>
        <begin position="497"/>
        <end position="657"/>
    </location>
</feature>
<sequence>MYNYILHRNFSPRAIAIIGGGLSGTLVAANLMRNATTPLTIKLIERKPEIGKGVAYSTTVDSHLLNVPAGKMSAFADEPNHFLNWLHTNGYHEVTASTFVPRKIYGDYIQAVLHEAEVNAAADVRLERICDEAIAIETTTDNVKVYLRESQCLQVQKAVLALGNFPASLPQAITALGNNNPYVKDAWSSDAISNLNPEDAILLVGTGLTMVDAVVALHQQGFRGKIHAVSRHGLTPQCHQPTTPYPAFINLETAPKTARGLVHLVRQEVNKAATQEQDWRTVIDALRPVTQQLWQALPILEQKRFLRHVKAYWEVHRHRIAVEIAEVLDTLMHSGQLNYYGGRIHSCQESNQGVNVTIRERETHKDITLQVNRIINCTGSNCNYRSLQHPLIASLQEQRLMRSHPLGIGIDTAVNGAVIDAKGNISELLYTLGTPRKGNLWETTAVGEIRVQARDLARELLKPVNSVSYAMSRDWLSGNSSRELPMLFRQLFDQESSTYTYLIADPKTKAAILVDPVLEQVERDLEILRELGLTLQYCLETHIHADHITGGAQLEQFTGCLSVVPENAGTARVDRYIADGEILHLGSVKIEAIATPGHTDSHMAYLVNGTHLLTGDALFIRGCGRTDFQNGDPGLLYDVVTQKLFTLPDETLVYPGHDYQGRTVSTIGEEKRWNPRFAGRSRNQFIELMNNLNLPYPKNMSEAVPANQRGGKVLVTLDYQI</sequence>
<evidence type="ECO:0000256" key="6">
    <source>
        <dbReference type="ARBA" id="ARBA00022990"/>
    </source>
</evidence>
<evidence type="ECO:0000256" key="5">
    <source>
        <dbReference type="ARBA" id="ARBA00022964"/>
    </source>
</evidence>
<dbReference type="SUPFAM" id="SSF51905">
    <property type="entry name" value="FAD/NAD(P)-binding domain"/>
    <property type="match status" value="1"/>
</dbReference>
<evidence type="ECO:0000256" key="1">
    <source>
        <dbReference type="ARBA" id="ARBA00001954"/>
    </source>
</evidence>
<dbReference type="InterPro" id="IPR036188">
    <property type="entry name" value="FAD/NAD-bd_sf"/>
</dbReference>
<keyword evidence="6" id="KW-0007">Acetylation</keyword>
<comment type="cofactor">
    <cofactor evidence="1">
        <name>Fe(2+)</name>
        <dbReference type="ChEBI" id="CHEBI:29033"/>
    </cofactor>
</comment>
<organism evidence="10 11">
    <name type="scientific">Fischerella muscicola CCMEE 5323</name>
    <dbReference type="NCBI Taxonomy" id="2019572"/>
    <lineage>
        <taxon>Bacteria</taxon>
        <taxon>Bacillati</taxon>
        <taxon>Cyanobacteriota</taxon>
        <taxon>Cyanophyceae</taxon>
        <taxon>Nostocales</taxon>
        <taxon>Hapalosiphonaceae</taxon>
        <taxon>Fischerella</taxon>
    </lineage>
</organism>
<keyword evidence="11" id="KW-1185">Reference proteome</keyword>
<evidence type="ECO:0000256" key="2">
    <source>
        <dbReference type="ARBA" id="ARBA00006759"/>
    </source>
</evidence>
<dbReference type="Gene3D" id="3.60.15.10">
    <property type="entry name" value="Ribonuclease Z/Hydroxyacylglutathione hydrolase-like"/>
    <property type="match status" value="1"/>
</dbReference>
<dbReference type="InterPro" id="IPR044528">
    <property type="entry name" value="POD-like_MBL-fold"/>
</dbReference>
<dbReference type="CDD" id="cd07724">
    <property type="entry name" value="POD-like_MBL-fold"/>
    <property type="match status" value="1"/>
</dbReference>
<dbReference type="InterPro" id="IPR038732">
    <property type="entry name" value="HpyO/CreE_NAD-binding"/>
</dbReference>
<gene>
    <name evidence="10" type="ORF">CEN44_03950</name>
</gene>
<dbReference type="GO" id="GO:0006749">
    <property type="term" value="P:glutathione metabolic process"/>
    <property type="evidence" value="ECO:0007669"/>
    <property type="project" value="InterPro"/>
</dbReference>
<keyword evidence="4" id="KW-0809">Transit peptide</keyword>
<dbReference type="GO" id="GO:0046872">
    <property type="term" value="F:metal ion binding"/>
    <property type="evidence" value="ECO:0007669"/>
    <property type="project" value="UniProtKB-KW"/>
</dbReference>
<dbReference type="PANTHER" id="PTHR40254">
    <property type="entry name" value="BLR0577 PROTEIN"/>
    <property type="match status" value="1"/>
</dbReference>
<evidence type="ECO:0000256" key="4">
    <source>
        <dbReference type="ARBA" id="ARBA00022946"/>
    </source>
</evidence>
<evidence type="ECO:0000259" key="9">
    <source>
        <dbReference type="SMART" id="SM00849"/>
    </source>
</evidence>
<evidence type="ECO:0000313" key="11">
    <source>
        <dbReference type="Proteomes" id="UP000235036"/>
    </source>
</evidence>
<proteinExistence type="inferred from homology"/>
<keyword evidence="8" id="KW-0408">Iron</keyword>
<dbReference type="GO" id="GO:0016787">
    <property type="term" value="F:hydrolase activity"/>
    <property type="evidence" value="ECO:0007669"/>
    <property type="project" value="UniProtKB-KW"/>
</dbReference>
<keyword evidence="3" id="KW-0479">Metal-binding</keyword>
<dbReference type="Proteomes" id="UP000235036">
    <property type="component" value="Unassembled WGS sequence"/>
</dbReference>
<evidence type="ECO:0000256" key="8">
    <source>
        <dbReference type="ARBA" id="ARBA00023004"/>
    </source>
</evidence>
<dbReference type="EMBL" id="NRQW01000082">
    <property type="protein sequence ID" value="PLZ93141.1"/>
    <property type="molecule type" value="Genomic_DNA"/>
</dbReference>
<comment type="similarity">
    <text evidence="2">Belongs to the metallo-beta-lactamase superfamily. Glyoxalase II family.</text>
</comment>
<evidence type="ECO:0000313" key="10">
    <source>
        <dbReference type="EMBL" id="PLZ93141.1"/>
    </source>
</evidence>
<accession>A0A2N6K7B7</accession>
<dbReference type="RefSeq" id="WP_016867482.1">
    <property type="nucleotide sequence ID" value="NZ_CAWNVR010000022.1"/>
</dbReference>
<comment type="caution">
    <text evidence="10">The sequence shown here is derived from an EMBL/GenBank/DDBJ whole genome shotgun (WGS) entry which is preliminary data.</text>
</comment>
<evidence type="ECO:0000256" key="3">
    <source>
        <dbReference type="ARBA" id="ARBA00022723"/>
    </source>
</evidence>
<protein>
    <submittedName>
        <fullName evidence="10">Hydroxyacylglutathione hydrolase</fullName>
    </submittedName>
</protein>
<dbReference type="FunFam" id="3.60.15.10:FF:000013">
    <property type="entry name" value="Persulfide dioxygenase ETHE1, mitochondrial"/>
    <property type="match status" value="1"/>
</dbReference>